<evidence type="ECO:0000313" key="14">
    <source>
        <dbReference type="Proteomes" id="UP000509597"/>
    </source>
</evidence>
<dbReference type="InterPro" id="IPR023614">
    <property type="entry name" value="Porin_dom_sf"/>
</dbReference>
<keyword evidence="10" id="KW-0998">Cell outer membrane</keyword>
<evidence type="ECO:0000256" key="6">
    <source>
        <dbReference type="ARBA" id="ARBA00022729"/>
    </source>
</evidence>
<accession>A0A7H9BQL6</accession>
<dbReference type="GO" id="GO:0034220">
    <property type="term" value="P:monoatomic ion transmembrane transport"/>
    <property type="evidence" value="ECO:0007669"/>
    <property type="project" value="InterPro"/>
</dbReference>
<keyword evidence="3" id="KW-0813">Transport</keyword>
<keyword evidence="9" id="KW-0472">Membrane</keyword>
<dbReference type="GO" id="GO:0046930">
    <property type="term" value="C:pore complex"/>
    <property type="evidence" value="ECO:0007669"/>
    <property type="project" value="UniProtKB-KW"/>
</dbReference>
<dbReference type="PRINTS" id="PR00184">
    <property type="entry name" value="NEISSPPORIN"/>
</dbReference>
<gene>
    <name evidence="13" type="ORF">HQ393_15475</name>
</gene>
<feature type="signal peptide" evidence="11">
    <location>
        <begin position="1"/>
        <end position="21"/>
    </location>
</feature>
<keyword evidence="6 11" id="KW-0732">Signal</keyword>
<proteinExistence type="predicted"/>
<protein>
    <submittedName>
        <fullName evidence="13">Porin</fullName>
    </submittedName>
</protein>
<dbReference type="KEGG" id="chiz:HQ393_15475"/>
<keyword evidence="7" id="KW-0406">Ion transport</keyword>
<evidence type="ECO:0000256" key="7">
    <source>
        <dbReference type="ARBA" id="ARBA00023065"/>
    </source>
</evidence>
<keyword evidence="5" id="KW-0812">Transmembrane</keyword>
<evidence type="ECO:0000256" key="10">
    <source>
        <dbReference type="ARBA" id="ARBA00023237"/>
    </source>
</evidence>
<evidence type="ECO:0000256" key="2">
    <source>
        <dbReference type="ARBA" id="ARBA00011233"/>
    </source>
</evidence>
<evidence type="ECO:0000256" key="1">
    <source>
        <dbReference type="ARBA" id="ARBA00004571"/>
    </source>
</evidence>
<evidence type="ECO:0000256" key="3">
    <source>
        <dbReference type="ARBA" id="ARBA00022448"/>
    </source>
</evidence>
<feature type="domain" description="Porin" evidence="12">
    <location>
        <begin position="12"/>
        <end position="318"/>
    </location>
</feature>
<dbReference type="InterPro" id="IPR050298">
    <property type="entry name" value="Gram-neg_bact_OMP"/>
</dbReference>
<dbReference type="InterPro" id="IPR001702">
    <property type="entry name" value="Porin_Gram-ve"/>
</dbReference>
<organism evidence="13 14">
    <name type="scientific">Chitinibacter bivalviorum</name>
    <dbReference type="NCBI Taxonomy" id="2739434"/>
    <lineage>
        <taxon>Bacteria</taxon>
        <taxon>Pseudomonadati</taxon>
        <taxon>Pseudomonadota</taxon>
        <taxon>Betaproteobacteria</taxon>
        <taxon>Neisseriales</taxon>
        <taxon>Chitinibacteraceae</taxon>
        <taxon>Chitinibacter</taxon>
    </lineage>
</organism>
<dbReference type="RefSeq" id="WP_179356311.1">
    <property type="nucleotide sequence ID" value="NZ_CP058627.1"/>
</dbReference>
<evidence type="ECO:0000256" key="11">
    <source>
        <dbReference type="SAM" id="SignalP"/>
    </source>
</evidence>
<evidence type="ECO:0000313" key="13">
    <source>
        <dbReference type="EMBL" id="QLG89534.1"/>
    </source>
</evidence>
<dbReference type="EMBL" id="CP058627">
    <property type="protein sequence ID" value="QLG89534.1"/>
    <property type="molecule type" value="Genomic_DNA"/>
</dbReference>
<evidence type="ECO:0000256" key="5">
    <source>
        <dbReference type="ARBA" id="ARBA00022692"/>
    </source>
</evidence>
<dbReference type="PRINTS" id="PR00182">
    <property type="entry name" value="ECOLNEIPORIN"/>
</dbReference>
<evidence type="ECO:0000256" key="4">
    <source>
        <dbReference type="ARBA" id="ARBA00022452"/>
    </source>
</evidence>
<dbReference type="SUPFAM" id="SSF56935">
    <property type="entry name" value="Porins"/>
    <property type="match status" value="1"/>
</dbReference>
<keyword evidence="14" id="KW-1185">Reference proteome</keyword>
<dbReference type="InterPro" id="IPR002299">
    <property type="entry name" value="Porin_Neis"/>
</dbReference>
<dbReference type="PANTHER" id="PTHR34501:SF9">
    <property type="entry name" value="MAJOR OUTER MEMBRANE PROTEIN P.IA"/>
    <property type="match status" value="1"/>
</dbReference>
<reference evidence="13 14" key="1">
    <citation type="submission" date="2020-07" db="EMBL/GenBank/DDBJ databases">
        <title>Complete genome sequence of Chitinibacter sp. 2T18.</title>
        <authorList>
            <person name="Bae J.-W."/>
            <person name="Choi J.-W."/>
        </authorList>
    </citation>
    <scope>NUCLEOTIDE SEQUENCE [LARGE SCALE GENOMIC DNA]</scope>
    <source>
        <strain evidence="13 14">2T18</strain>
    </source>
</reference>
<name>A0A7H9BQL6_9NEIS</name>
<dbReference type="PANTHER" id="PTHR34501">
    <property type="entry name" value="PROTEIN YDDL-RELATED"/>
    <property type="match status" value="1"/>
</dbReference>
<keyword evidence="8" id="KW-0626">Porin</keyword>
<feature type="chain" id="PRO_5028816683" evidence="11">
    <location>
        <begin position="22"/>
        <end position="350"/>
    </location>
</feature>
<evidence type="ECO:0000259" key="12">
    <source>
        <dbReference type="Pfam" id="PF13609"/>
    </source>
</evidence>
<sequence>MKLKATFIAFTAAFVAMGAQADVMISGDVTGALKYDDIGSENANGVYLDGTIGLSGSHKVDSINGDLIWNAALGINTTNGTGSVDDWLTAKDLYVGARGNYGMLRLGRTMTPSYEAQDNLFTDTGLSWLAGDYGVGQGARVNNIVRYDSPVMAGFKVGAAYAFKNYSDDGAGDGTTYDVAAQYKWSGLQVDATYQQRNGVTEEVDTYGYVTNDSTFDSKTYYAGLRYEFQNGFGLTGGYKSNEYNPGTELKQDQWLAQASYKKDKHAVYLSYANLSNIEQNGVKQADSGAQAVAVRYNYSLDKNQIAFVEGRYVKNEANSAIGAGDNAMEYSGTPGQDTARLMTGVKVTF</sequence>
<keyword evidence="4" id="KW-1134">Transmembrane beta strand</keyword>
<evidence type="ECO:0000256" key="8">
    <source>
        <dbReference type="ARBA" id="ARBA00023114"/>
    </source>
</evidence>
<dbReference type="AlphaFoldDB" id="A0A7H9BQL6"/>
<comment type="subunit">
    <text evidence="2">Homotrimer.</text>
</comment>
<dbReference type="Gene3D" id="2.40.160.10">
    <property type="entry name" value="Porin"/>
    <property type="match status" value="1"/>
</dbReference>
<dbReference type="InterPro" id="IPR033900">
    <property type="entry name" value="Gram_neg_porin_domain"/>
</dbReference>
<dbReference type="GO" id="GO:0009279">
    <property type="term" value="C:cell outer membrane"/>
    <property type="evidence" value="ECO:0007669"/>
    <property type="project" value="UniProtKB-SubCell"/>
</dbReference>
<dbReference type="GO" id="GO:0015288">
    <property type="term" value="F:porin activity"/>
    <property type="evidence" value="ECO:0007669"/>
    <property type="project" value="UniProtKB-KW"/>
</dbReference>
<dbReference type="Pfam" id="PF13609">
    <property type="entry name" value="Porin_4"/>
    <property type="match status" value="1"/>
</dbReference>
<evidence type="ECO:0000256" key="9">
    <source>
        <dbReference type="ARBA" id="ARBA00023136"/>
    </source>
</evidence>
<dbReference type="Proteomes" id="UP000509597">
    <property type="component" value="Chromosome"/>
</dbReference>
<dbReference type="CDD" id="cd00342">
    <property type="entry name" value="gram_neg_porins"/>
    <property type="match status" value="1"/>
</dbReference>
<comment type="subcellular location">
    <subcellularLocation>
        <location evidence="1">Cell outer membrane</location>
        <topology evidence="1">Multi-pass membrane protein</topology>
    </subcellularLocation>
</comment>